<dbReference type="RefSeq" id="WP_200705550.1">
    <property type="nucleotide sequence ID" value="NZ_JAQOSK010000030.1"/>
</dbReference>
<dbReference type="SUPFAM" id="SSF52540">
    <property type="entry name" value="P-loop containing nucleoside triphosphate hydrolases"/>
    <property type="match status" value="1"/>
</dbReference>
<organism evidence="1 2">
    <name type="scientific">Streptomyces gilvifuscus</name>
    <dbReference type="NCBI Taxonomy" id="1550617"/>
    <lineage>
        <taxon>Bacteria</taxon>
        <taxon>Bacillati</taxon>
        <taxon>Actinomycetota</taxon>
        <taxon>Actinomycetes</taxon>
        <taxon>Kitasatosporales</taxon>
        <taxon>Streptomycetaceae</taxon>
        <taxon>Streptomyces</taxon>
    </lineage>
</organism>
<evidence type="ECO:0000313" key="1">
    <source>
        <dbReference type="EMBL" id="MDC2961120.1"/>
    </source>
</evidence>
<name>A0ABT5G8R2_9ACTN</name>
<dbReference type="InterPro" id="IPR027417">
    <property type="entry name" value="P-loop_NTPase"/>
</dbReference>
<comment type="caution">
    <text evidence="1">The sequence shown here is derived from an EMBL/GenBank/DDBJ whole genome shotgun (WGS) entry which is preliminary data.</text>
</comment>
<evidence type="ECO:0008006" key="3">
    <source>
        <dbReference type="Google" id="ProtNLM"/>
    </source>
</evidence>
<proteinExistence type="predicted"/>
<reference evidence="1 2" key="1">
    <citation type="journal article" date="2015" name="Int. J. Syst. Evol. Microbiol.">
        <title>Streptomyces gilvifuscus sp. nov., an actinomycete that produces antibacterial compounds isolated from soil.</title>
        <authorList>
            <person name="Nguyen T.M."/>
            <person name="Kim J."/>
        </authorList>
    </citation>
    <scope>NUCLEOTIDE SEQUENCE [LARGE SCALE GENOMIC DNA]</scope>
    <source>
        <strain evidence="1 2">T113</strain>
    </source>
</reference>
<keyword evidence="2" id="KW-1185">Reference proteome</keyword>
<protein>
    <recommendedName>
        <fullName evidence="3">Thymidylate kinase</fullName>
    </recommendedName>
</protein>
<gene>
    <name evidence="1" type="ORF">PO587_42525</name>
</gene>
<accession>A0ABT5G8R2</accession>
<sequence length="229" mass="24998">MNGPRGTMLRGVLLEGLNFAGKSTTAARLTTLLRARGTEVHSRHCYVCDTEATQALQVRAKSSVGGATGRPFPDPDLLRPFNVMKSAQMLIDSELATDSVYAAGTAGPALVQDRHWFTQYCNNEFFNPGEGHLSDSWVRTCAPRFTVQVYLTCSPTERERRAGRRDGDAHGLNSYLRANPEGIAALDAFCVERIAGDPSWIVLATDELSQDETAALLLGLFQARDHAAR</sequence>
<dbReference type="EMBL" id="JAQOSK010000030">
    <property type="protein sequence ID" value="MDC2961120.1"/>
    <property type="molecule type" value="Genomic_DNA"/>
</dbReference>
<dbReference type="Gene3D" id="3.40.50.300">
    <property type="entry name" value="P-loop containing nucleotide triphosphate hydrolases"/>
    <property type="match status" value="1"/>
</dbReference>
<evidence type="ECO:0000313" key="2">
    <source>
        <dbReference type="Proteomes" id="UP001221328"/>
    </source>
</evidence>
<dbReference type="Proteomes" id="UP001221328">
    <property type="component" value="Unassembled WGS sequence"/>
</dbReference>